<dbReference type="GeneID" id="37013978"/>
<feature type="compositionally biased region" description="Low complexity" evidence="2">
    <location>
        <begin position="553"/>
        <end position="570"/>
    </location>
</feature>
<name>A0A316UAG8_9BASI</name>
<keyword evidence="4" id="KW-1185">Reference proteome</keyword>
<feature type="region of interest" description="Disordered" evidence="2">
    <location>
        <begin position="400"/>
        <end position="680"/>
    </location>
</feature>
<feature type="compositionally biased region" description="Acidic residues" evidence="2">
    <location>
        <begin position="493"/>
        <end position="512"/>
    </location>
</feature>
<dbReference type="OrthoDB" id="3361294at2759"/>
<dbReference type="AlphaFoldDB" id="A0A316UAG8"/>
<proteinExistence type="predicted"/>
<reference evidence="3 4" key="1">
    <citation type="journal article" date="2018" name="Mol. Biol. Evol.">
        <title>Broad Genomic Sampling Reveals a Smut Pathogenic Ancestry of the Fungal Clade Ustilaginomycotina.</title>
        <authorList>
            <person name="Kijpornyongpan T."/>
            <person name="Mondo S.J."/>
            <person name="Barry K."/>
            <person name="Sandor L."/>
            <person name="Lee J."/>
            <person name="Lipzen A."/>
            <person name="Pangilinan J."/>
            <person name="LaButti K."/>
            <person name="Hainaut M."/>
            <person name="Henrissat B."/>
            <person name="Grigoriev I.V."/>
            <person name="Spatafora J.W."/>
            <person name="Aime M.C."/>
        </authorList>
    </citation>
    <scope>NUCLEOTIDE SEQUENCE [LARGE SCALE GENOMIC DNA]</scope>
    <source>
        <strain evidence="3 4">MCA 4718</strain>
    </source>
</reference>
<feature type="compositionally biased region" description="Low complexity" evidence="2">
    <location>
        <begin position="597"/>
        <end position="607"/>
    </location>
</feature>
<evidence type="ECO:0000313" key="3">
    <source>
        <dbReference type="EMBL" id="PWN21413.1"/>
    </source>
</evidence>
<sequence>MTEAPQLEGTSSLASLLAYAPQSSKAALDFSCLDSLTFGTLADACTQILAQKEQDADLRLSLSGRLRELERKIERMESEKGDMLAQVDSCKRNEEIAKTQASLTKTQLNASESVKRQLQQDLGRSRRENQALKASTRQAKLVNDRSVARQRERFADAAILAARNGCSRLVVVPGVFPAKGSSSLQDSASSLYRQQISELETQRSSTLASNSAMRRLCTESINALGEASAALTGDNAPRSLQSDLFPSGRPLRKDYTLAAHASAHPAVRALSLAIAANEKALFAWEGERKALKESAAPATEQATSEEGEQLQKSTGSRPKATRIPLRSTSASARPVVDLSDSDAQERLASELHKLQTQLLEREADLKKMEDRLEEREQQVEEVRQRAEAAERRETEAMQFAREEAARSIAEAQAQQEQEDATTPQDAPMTEQLAQAEFDSHAEADHTAHSDMSYVLESVGPKSSARRTQSHQPTYEVPVQRLVSSELKRSRDDLESEDAGEVDEDGIDEDGQAELDASSEPAPKHFPSTTPPAVESAKIEDGARRPRKTNTEPSSSASASSNGAAAAASSSTKRQRVSGAEVASRPALSSRDVPNQRSVSSSSSSSSSARARENATQPAPALSSLPPMSSTPAASASAAPTAGKKRAANPSVLQAALERRRRAAAAAAAAGAAGGGDGVSK</sequence>
<gene>
    <name evidence="3" type="ORF">BCV69DRAFT_282136</name>
</gene>
<protein>
    <submittedName>
        <fullName evidence="3">Uncharacterized protein</fullName>
    </submittedName>
</protein>
<dbReference type="Proteomes" id="UP000245942">
    <property type="component" value="Unassembled WGS sequence"/>
</dbReference>
<dbReference type="STRING" id="1684307.A0A316UAG8"/>
<feature type="region of interest" description="Disordered" evidence="2">
    <location>
        <begin position="293"/>
        <end position="338"/>
    </location>
</feature>
<organism evidence="3 4">
    <name type="scientific">Pseudomicrostroma glucosiphilum</name>
    <dbReference type="NCBI Taxonomy" id="1684307"/>
    <lineage>
        <taxon>Eukaryota</taxon>
        <taxon>Fungi</taxon>
        <taxon>Dikarya</taxon>
        <taxon>Basidiomycota</taxon>
        <taxon>Ustilaginomycotina</taxon>
        <taxon>Exobasidiomycetes</taxon>
        <taxon>Microstromatales</taxon>
        <taxon>Microstromatales incertae sedis</taxon>
        <taxon>Pseudomicrostroma</taxon>
    </lineage>
</organism>
<feature type="compositionally biased region" description="Gly residues" evidence="2">
    <location>
        <begin position="671"/>
        <end position="680"/>
    </location>
</feature>
<evidence type="ECO:0000256" key="2">
    <source>
        <dbReference type="SAM" id="MobiDB-lite"/>
    </source>
</evidence>
<accession>A0A316UAG8</accession>
<dbReference type="RefSeq" id="XP_025348573.1">
    <property type="nucleotide sequence ID" value="XM_025492244.1"/>
</dbReference>
<evidence type="ECO:0000313" key="4">
    <source>
        <dbReference type="Proteomes" id="UP000245942"/>
    </source>
</evidence>
<feature type="compositionally biased region" description="Low complexity" evidence="2">
    <location>
        <begin position="617"/>
        <end position="641"/>
    </location>
</feature>
<evidence type="ECO:0000256" key="1">
    <source>
        <dbReference type="SAM" id="Coils"/>
    </source>
</evidence>
<keyword evidence="1" id="KW-0175">Coiled coil</keyword>
<feature type="coiled-coil region" evidence="1">
    <location>
        <begin position="59"/>
        <end position="135"/>
    </location>
</feature>
<feature type="compositionally biased region" description="Basic and acidic residues" evidence="2">
    <location>
        <begin position="437"/>
        <end position="448"/>
    </location>
</feature>
<dbReference type="EMBL" id="KZ819325">
    <property type="protein sequence ID" value="PWN21413.1"/>
    <property type="molecule type" value="Genomic_DNA"/>
</dbReference>
<feature type="compositionally biased region" description="Low complexity" evidence="2">
    <location>
        <begin position="406"/>
        <end position="415"/>
    </location>
</feature>